<evidence type="ECO:0000259" key="3">
    <source>
        <dbReference type="PROSITE" id="PS50804"/>
    </source>
</evidence>
<dbReference type="InterPro" id="IPR050916">
    <property type="entry name" value="SCAN-C2H2_zinc_finger"/>
</dbReference>
<feature type="region of interest" description="Disordered" evidence="2">
    <location>
        <begin position="1"/>
        <end position="35"/>
    </location>
</feature>
<dbReference type="InterPro" id="IPR003309">
    <property type="entry name" value="SCAN_dom"/>
</dbReference>
<dbReference type="SUPFAM" id="SSF47353">
    <property type="entry name" value="Retrovirus capsid dimerization domain-like"/>
    <property type="match status" value="1"/>
</dbReference>
<dbReference type="FunFam" id="1.10.4020.10:FF:000001">
    <property type="entry name" value="zinc finger protein 263 isoform X1"/>
    <property type="match status" value="1"/>
</dbReference>
<dbReference type="PROSITE" id="PS50804">
    <property type="entry name" value="SCAN_BOX"/>
    <property type="match status" value="1"/>
</dbReference>
<name>A0A8C4VIQ8_9SAUR</name>
<feature type="domain" description="SCAN box" evidence="3">
    <location>
        <begin position="45"/>
        <end position="124"/>
    </location>
</feature>
<sequence length="164" mass="18776">LKGPNRHLLQELQSGKANAPRWVKQEPQEEPATLHGDDTHIETRRRRFRQFHYQEAKGPQEACSHLQELCHGWLEPQSRTKEQILELLILEQFLTILPEETQSLVWERGPETCAQAVALAEGFQLRQPDPIPGVQPRTGYGMKLQDPCTSCFMSPKTSISPSRE</sequence>
<protein>
    <recommendedName>
        <fullName evidence="3">SCAN box domain-containing protein</fullName>
    </recommendedName>
</protein>
<evidence type="ECO:0000313" key="5">
    <source>
        <dbReference type="Proteomes" id="UP000694390"/>
    </source>
</evidence>
<dbReference type="SMART" id="SM00431">
    <property type="entry name" value="SCAN"/>
    <property type="match status" value="1"/>
</dbReference>
<organism evidence="4 5">
    <name type="scientific">Gopherus evgoodei</name>
    <name type="common">Goodes thornscrub tortoise</name>
    <dbReference type="NCBI Taxonomy" id="1825980"/>
    <lineage>
        <taxon>Eukaryota</taxon>
        <taxon>Metazoa</taxon>
        <taxon>Chordata</taxon>
        <taxon>Craniata</taxon>
        <taxon>Vertebrata</taxon>
        <taxon>Euteleostomi</taxon>
        <taxon>Archelosauria</taxon>
        <taxon>Testudinata</taxon>
        <taxon>Testudines</taxon>
        <taxon>Cryptodira</taxon>
        <taxon>Durocryptodira</taxon>
        <taxon>Testudinoidea</taxon>
        <taxon>Testudinidae</taxon>
        <taxon>Gopherus</taxon>
    </lineage>
</organism>
<evidence type="ECO:0000256" key="2">
    <source>
        <dbReference type="SAM" id="MobiDB-lite"/>
    </source>
</evidence>
<reference evidence="4" key="2">
    <citation type="submission" date="2025-09" db="UniProtKB">
        <authorList>
            <consortium name="Ensembl"/>
        </authorList>
    </citation>
    <scope>IDENTIFICATION</scope>
</reference>
<reference evidence="4" key="1">
    <citation type="submission" date="2025-08" db="UniProtKB">
        <authorList>
            <consortium name="Ensembl"/>
        </authorList>
    </citation>
    <scope>IDENTIFICATION</scope>
</reference>
<dbReference type="Proteomes" id="UP000694390">
    <property type="component" value="Unassembled WGS sequence"/>
</dbReference>
<dbReference type="Ensembl" id="ENSGEVT00005001720.1">
    <property type="protein sequence ID" value="ENSGEVP00005001630.1"/>
    <property type="gene ID" value="ENSGEVG00005001255.1"/>
</dbReference>
<dbReference type="AlphaFoldDB" id="A0A8C4VIQ8"/>
<dbReference type="CDD" id="cd07936">
    <property type="entry name" value="SCAN"/>
    <property type="match status" value="1"/>
</dbReference>
<keyword evidence="1" id="KW-0539">Nucleus</keyword>
<dbReference type="InterPro" id="IPR038269">
    <property type="entry name" value="SCAN_sf"/>
</dbReference>
<keyword evidence="5" id="KW-1185">Reference proteome</keyword>
<dbReference type="GeneTree" id="ENSGT00940000154715"/>
<evidence type="ECO:0000256" key="1">
    <source>
        <dbReference type="ARBA" id="ARBA00023242"/>
    </source>
</evidence>
<proteinExistence type="predicted"/>
<dbReference type="OrthoDB" id="6077919at2759"/>
<dbReference type="Gene3D" id="1.10.4020.10">
    <property type="entry name" value="DNA breaking-rejoining enzymes"/>
    <property type="match status" value="1"/>
</dbReference>
<dbReference type="PANTHER" id="PTHR45935:SF15">
    <property type="entry name" value="SCAN BOX DOMAIN-CONTAINING PROTEIN"/>
    <property type="match status" value="1"/>
</dbReference>
<dbReference type="PANTHER" id="PTHR45935">
    <property type="entry name" value="PROTEIN ZBED8-RELATED"/>
    <property type="match status" value="1"/>
</dbReference>
<dbReference type="Pfam" id="PF02023">
    <property type="entry name" value="SCAN"/>
    <property type="match status" value="1"/>
</dbReference>
<evidence type="ECO:0000313" key="4">
    <source>
        <dbReference type="Ensembl" id="ENSGEVP00005001630.1"/>
    </source>
</evidence>
<accession>A0A8C4VIQ8</accession>